<gene>
    <name evidence="7" type="ORF">IAC85_04885</name>
</gene>
<proteinExistence type="predicted"/>
<feature type="transmembrane region" description="Helical" evidence="6">
    <location>
        <begin position="116"/>
        <end position="138"/>
    </location>
</feature>
<evidence type="ECO:0000256" key="5">
    <source>
        <dbReference type="ARBA" id="ARBA00023136"/>
    </source>
</evidence>
<sequence length="429" mass="48122">MKERFIKSTIILIIGGGITKILGMVIRICMTRLAGLEGISLYMLVNPTFSLFMTMSQFSLPNSVAKVVAEDKYNNKKLVLGAIPLTLILNVMLIIIIILAAPFITTYLLKDPRCYLPILAIALVLPFDAISSVIRGYFFGKQKMLPHVLSNILEQIVRLILILWITPSLMKTSVTNAVTWFIMVNVFSESLSITILYFFLPKKIKIEKEDFIPQKEEVKDLLQISIPTTTGRLISSLSYFLEPIILTLCLTKAGYKNEFITTEYGVITGYALPMLALPNFFTGAISSALLPVLTKEYARKNKKELKKKLQLGIFFSLLIGIPVTILLVTIPTLFLKRIYHTSHGANYLRILAPIFLLSYIEAPLGTLLQATNRASKLMVYNLCGVILKTMTLFLTCFLKIGLYPLVIALSANILLTTFLHLREAKKILT</sequence>
<feature type="transmembrane region" description="Helical" evidence="6">
    <location>
        <begin position="145"/>
        <end position="165"/>
    </location>
</feature>
<dbReference type="EMBL" id="DVFU01000095">
    <property type="protein sequence ID" value="HIQ65057.1"/>
    <property type="molecule type" value="Genomic_DNA"/>
</dbReference>
<feature type="transmembrane region" description="Helical" evidence="6">
    <location>
        <begin position="237"/>
        <end position="255"/>
    </location>
</feature>
<feature type="transmembrane region" description="Helical" evidence="6">
    <location>
        <begin position="78"/>
        <end position="104"/>
    </location>
</feature>
<keyword evidence="5 6" id="KW-0472">Membrane</keyword>
<feature type="transmembrane region" description="Helical" evidence="6">
    <location>
        <begin position="347"/>
        <end position="365"/>
    </location>
</feature>
<evidence type="ECO:0000256" key="3">
    <source>
        <dbReference type="ARBA" id="ARBA00022692"/>
    </source>
</evidence>
<evidence type="ECO:0000313" key="8">
    <source>
        <dbReference type="Proteomes" id="UP000886725"/>
    </source>
</evidence>
<feature type="transmembrane region" description="Helical" evidence="6">
    <location>
        <begin position="400"/>
        <end position="421"/>
    </location>
</feature>
<evidence type="ECO:0000256" key="1">
    <source>
        <dbReference type="ARBA" id="ARBA00004651"/>
    </source>
</evidence>
<keyword evidence="4 6" id="KW-1133">Transmembrane helix</keyword>
<evidence type="ECO:0000256" key="2">
    <source>
        <dbReference type="ARBA" id="ARBA00022475"/>
    </source>
</evidence>
<dbReference type="AlphaFoldDB" id="A0A9D0YZM6"/>
<keyword evidence="3 6" id="KW-0812">Transmembrane</keyword>
<feature type="transmembrane region" description="Helical" evidence="6">
    <location>
        <begin position="267"/>
        <end position="290"/>
    </location>
</feature>
<comment type="caution">
    <text evidence="7">The sequence shown here is derived from an EMBL/GenBank/DDBJ whole genome shotgun (WGS) entry which is preliminary data.</text>
</comment>
<organism evidence="7 8">
    <name type="scientific">Candidatus Faecenecus gallistercoris</name>
    <dbReference type="NCBI Taxonomy" id="2840793"/>
    <lineage>
        <taxon>Bacteria</taxon>
        <taxon>Bacillati</taxon>
        <taxon>Bacillota</taxon>
        <taxon>Bacillota incertae sedis</taxon>
        <taxon>Candidatus Faecenecus</taxon>
    </lineage>
</organism>
<feature type="transmembrane region" description="Helical" evidence="6">
    <location>
        <begin position="39"/>
        <end position="58"/>
    </location>
</feature>
<keyword evidence="2" id="KW-1003">Cell membrane</keyword>
<evidence type="ECO:0000256" key="6">
    <source>
        <dbReference type="SAM" id="Phobius"/>
    </source>
</evidence>
<protein>
    <submittedName>
        <fullName evidence="7">Oligosaccharide flippase family protein</fullName>
    </submittedName>
</protein>
<comment type="subcellular location">
    <subcellularLocation>
        <location evidence="1">Cell membrane</location>
        <topology evidence="1">Multi-pass membrane protein</topology>
    </subcellularLocation>
</comment>
<dbReference type="GO" id="GO:0005886">
    <property type="term" value="C:plasma membrane"/>
    <property type="evidence" value="ECO:0007669"/>
    <property type="project" value="UniProtKB-SubCell"/>
</dbReference>
<accession>A0A9D0YZM6</accession>
<dbReference type="PANTHER" id="PTHR30250:SF24">
    <property type="entry name" value="STAGE V SPORULATION PROTEIN B"/>
    <property type="match status" value="1"/>
</dbReference>
<evidence type="ECO:0000256" key="4">
    <source>
        <dbReference type="ARBA" id="ARBA00022989"/>
    </source>
</evidence>
<dbReference type="PANTHER" id="PTHR30250">
    <property type="entry name" value="PST FAMILY PREDICTED COLANIC ACID TRANSPORTER"/>
    <property type="match status" value="1"/>
</dbReference>
<feature type="transmembrane region" description="Helical" evidence="6">
    <location>
        <begin position="177"/>
        <end position="200"/>
    </location>
</feature>
<dbReference type="InterPro" id="IPR002797">
    <property type="entry name" value="Polysacc_synth"/>
</dbReference>
<dbReference type="Pfam" id="PF01943">
    <property type="entry name" value="Polysacc_synt"/>
    <property type="match status" value="1"/>
</dbReference>
<feature type="transmembrane region" description="Helical" evidence="6">
    <location>
        <begin position="12"/>
        <end position="33"/>
    </location>
</feature>
<evidence type="ECO:0000313" key="7">
    <source>
        <dbReference type="EMBL" id="HIQ65057.1"/>
    </source>
</evidence>
<reference evidence="7" key="2">
    <citation type="journal article" date="2021" name="PeerJ">
        <title>Extensive microbial diversity within the chicken gut microbiome revealed by metagenomics and culture.</title>
        <authorList>
            <person name="Gilroy R."/>
            <person name="Ravi A."/>
            <person name="Getino M."/>
            <person name="Pursley I."/>
            <person name="Horton D.L."/>
            <person name="Alikhan N.F."/>
            <person name="Baker D."/>
            <person name="Gharbi K."/>
            <person name="Hall N."/>
            <person name="Watson M."/>
            <person name="Adriaenssens E.M."/>
            <person name="Foster-Nyarko E."/>
            <person name="Jarju S."/>
            <person name="Secka A."/>
            <person name="Antonio M."/>
            <person name="Oren A."/>
            <person name="Chaudhuri R.R."/>
            <person name="La Ragione R."/>
            <person name="Hildebrand F."/>
            <person name="Pallen M.J."/>
        </authorList>
    </citation>
    <scope>NUCLEOTIDE SEQUENCE</scope>
    <source>
        <strain evidence="7">CHK165-10780</strain>
    </source>
</reference>
<dbReference type="InterPro" id="IPR024923">
    <property type="entry name" value="PG_synth_SpoVB"/>
</dbReference>
<feature type="transmembrane region" description="Helical" evidence="6">
    <location>
        <begin position="311"/>
        <end position="335"/>
    </location>
</feature>
<dbReference type="Proteomes" id="UP000886725">
    <property type="component" value="Unassembled WGS sequence"/>
</dbReference>
<dbReference type="PIRSF" id="PIRSF038958">
    <property type="entry name" value="PG_synth_SpoVB"/>
    <property type="match status" value="1"/>
</dbReference>
<name>A0A9D0YZM6_9FIRM</name>
<dbReference type="InterPro" id="IPR050833">
    <property type="entry name" value="Poly_Biosynth_Transport"/>
</dbReference>
<reference evidence="7" key="1">
    <citation type="submission" date="2020-10" db="EMBL/GenBank/DDBJ databases">
        <authorList>
            <person name="Gilroy R."/>
        </authorList>
    </citation>
    <scope>NUCLEOTIDE SEQUENCE</scope>
    <source>
        <strain evidence="7">CHK165-10780</strain>
    </source>
</reference>